<evidence type="ECO:0000313" key="2">
    <source>
        <dbReference type="Proteomes" id="UP000821853"/>
    </source>
</evidence>
<protein>
    <submittedName>
        <fullName evidence="1">Uncharacterized protein</fullName>
    </submittedName>
</protein>
<dbReference type="EMBL" id="JABSTR010002418">
    <property type="protein sequence ID" value="KAH9384445.1"/>
    <property type="molecule type" value="Genomic_DNA"/>
</dbReference>
<proteinExistence type="predicted"/>
<comment type="caution">
    <text evidence="1">The sequence shown here is derived from an EMBL/GenBank/DDBJ whole genome shotgun (WGS) entry which is preliminary data.</text>
</comment>
<dbReference type="VEuPathDB" id="VectorBase:HLOH_053246"/>
<accession>A0A9J6HCC1</accession>
<reference evidence="1 2" key="1">
    <citation type="journal article" date="2020" name="Cell">
        <title>Large-Scale Comparative Analyses of Tick Genomes Elucidate Their Genetic Diversity and Vector Capacities.</title>
        <authorList>
            <consortium name="Tick Genome and Microbiome Consortium (TIGMIC)"/>
            <person name="Jia N."/>
            <person name="Wang J."/>
            <person name="Shi W."/>
            <person name="Du L."/>
            <person name="Sun Y."/>
            <person name="Zhan W."/>
            <person name="Jiang J.F."/>
            <person name="Wang Q."/>
            <person name="Zhang B."/>
            <person name="Ji P."/>
            <person name="Bell-Sakyi L."/>
            <person name="Cui X.M."/>
            <person name="Yuan T.T."/>
            <person name="Jiang B.G."/>
            <person name="Yang W.F."/>
            <person name="Lam T.T."/>
            <person name="Chang Q.C."/>
            <person name="Ding S.J."/>
            <person name="Wang X.J."/>
            <person name="Zhu J.G."/>
            <person name="Ruan X.D."/>
            <person name="Zhao L."/>
            <person name="Wei J.T."/>
            <person name="Ye R.Z."/>
            <person name="Que T.C."/>
            <person name="Du C.H."/>
            <person name="Zhou Y.H."/>
            <person name="Cheng J.X."/>
            <person name="Dai P.F."/>
            <person name="Guo W.B."/>
            <person name="Han X.H."/>
            <person name="Huang E.J."/>
            <person name="Li L.F."/>
            <person name="Wei W."/>
            <person name="Gao Y.C."/>
            <person name="Liu J.Z."/>
            <person name="Shao H.Z."/>
            <person name="Wang X."/>
            <person name="Wang C.C."/>
            <person name="Yang T.C."/>
            <person name="Huo Q.B."/>
            <person name="Li W."/>
            <person name="Chen H.Y."/>
            <person name="Chen S.E."/>
            <person name="Zhou L.G."/>
            <person name="Ni X.B."/>
            <person name="Tian J.H."/>
            <person name="Sheng Y."/>
            <person name="Liu T."/>
            <person name="Pan Y.S."/>
            <person name="Xia L.Y."/>
            <person name="Li J."/>
            <person name="Zhao F."/>
            <person name="Cao W.C."/>
        </authorList>
    </citation>
    <scope>NUCLEOTIDE SEQUENCE [LARGE SCALE GENOMIC DNA]</scope>
    <source>
        <strain evidence="1">HaeL-2018</strain>
    </source>
</reference>
<dbReference type="Proteomes" id="UP000821853">
    <property type="component" value="Unassembled WGS sequence"/>
</dbReference>
<evidence type="ECO:0000313" key="1">
    <source>
        <dbReference type="EMBL" id="KAH9384445.1"/>
    </source>
</evidence>
<sequence>MVKGYQKPKKLAKLERAHQIHENHVYRSRDALVFCSGLQRGAREFESAARAPALGSCVDPVCLRLVITVP</sequence>
<name>A0A9J6HCC1_HAELO</name>
<dbReference type="AlphaFoldDB" id="A0A9J6HCC1"/>
<gene>
    <name evidence="1" type="ORF">HPB48_026452</name>
</gene>
<organism evidence="1 2">
    <name type="scientific">Haemaphysalis longicornis</name>
    <name type="common">Bush tick</name>
    <dbReference type="NCBI Taxonomy" id="44386"/>
    <lineage>
        <taxon>Eukaryota</taxon>
        <taxon>Metazoa</taxon>
        <taxon>Ecdysozoa</taxon>
        <taxon>Arthropoda</taxon>
        <taxon>Chelicerata</taxon>
        <taxon>Arachnida</taxon>
        <taxon>Acari</taxon>
        <taxon>Parasitiformes</taxon>
        <taxon>Ixodida</taxon>
        <taxon>Ixodoidea</taxon>
        <taxon>Ixodidae</taxon>
        <taxon>Haemaphysalinae</taxon>
        <taxon>Haemaphysalis</taxon>
    </lineage>
</organism>
<keyword evidence="2" id="KW-1185">Reference proteome</keyword>